<feature type="active site" evidence="12">
    <location>
        <position position="400"/>
    </location>
</feature>
<dbReference type="CDD" id="cd09112">
    <property type="entry name" value="PLDc_CLS_2"/>
    <property type="match status" value="1"/>
</dbReference>
<dbReference type="SUPFAM" id="SSF56024">
    <property type="entry name" value="Phospholipase D/nuclease"/>
    <property type="match status" value="2"/>
</dbReference>
<accession>A0AAU8HS73</accession>
<feature type="active site" evidence="12">
    <location>
        <position position="407"/>
    </location>
</feature>
<dbReference type="Gene3D" id="3.30.870.10">
    <property type="entry name" value="Endonuclease Chain A"/>
    <property type="match status" value="2"/>
</dbReference>
<keyword evidence="8 12" id="KW-0443">Lipid metabolism</keyword>
<dbReference type="InterPro" id="IPR027379">
    <property type="entry name" value="CLS_N"/>
</dbReference>
<organism evidence="15">
    <name type="scientific">Proteinivorax hydrogeniformans</name>
    <dbReference type="NCBI Taxonomy" id="1826727"/>
    <lineage>
        <taxon>Bacteria</taxon>
        <taxon>Bacillati</taxon>
        <taxon>Bacillota</taxon>
        <taxon>Clostridia</taxon>
        <taxon>Eubacteriales</taxon>
        <taxon>Proteinivoracaceae</taxon>
        <taxon>Proteinivorax</taxon>
    </lineage>
</organism>
<keyword evidence="6" id="KW-0677">Repeat</keyword>
<dbReference type="InterPro" id="IPR030874">
    <property type="entry name" value="Cardiolipin_synth_Firmi"/>
</dbReference>
<evidence type="ECO:0000256" key="9">
    <source>
        <dbReference type="ARBA" id="ARBA00023136"/>
    </source>
</evidence>
<evidence type="ECO:0000313" key="15">
    <source>
        <dbReference type="EMBL" id="XCI27857.1"/>
    </source>
</evidence>
<comment type="function">
    <text evidence="12">Catalyzes the reversible phosphatidyl group transfer from one phosphatidylglycerol molecule to another to form cardiolipin (CL) (diphosphatidylglycerol) and glycerol.</text>
</comment>
<evidence type="ECO:0000256" key="6">
    <source>
        <dbReference type="ARBA" id="ARBA00022737"/>
    </source>
</evidence>
<feature type="active site" evidence="12">
    <location>
        <position position="402"/>
    </location>
</feature>
<dbReference type="SMART" id="SM00155">
    <property type="entry name" value="PLDc"/>
    <property type="match status" value="2"/>
</dbReference>
<dbReference type="RefSeq" id="WP_353892434.1">
    <property type="nucleotide sequence ID" value="NZ_CP159485.1"/>
</dbReference>
<keyword evidence="5 12" id="KW-0812">Transmembrane</keyword>
<dbReference type="HAMAP" id="MF_01916">
    <property type="entry name" value="Cardiolipin_synth_Cls"/>
    <property type="match status" value="1"/>
</dbReference>
<evidence type="ECO:0000256" key="7">
    <source>
        <dbReference type="ARBA" id="ARBA00022989"/>
    </source>
</evidence>
<dbReference type="InterPro" id="IPR022924">
    <property type="entry name" value="Cardiolipin_synthase"/>
</dbReference>
<proteinExistence type="inferred from homology"/>
<feature type="active site" evidence="12">
    <location>
        <position position="220"/>
    </location>
</feature>
<evidence type="ECO:0000256" key="2">
    <source>
        <dbReference type="ARBA" id="ARBA00022475"/>
    </source>
</evidence>
<evidence type="ECO:0000256" key="4">
    <source>
        <dbReference type="ARBA" id="ARBA00022679"/>
    </source>
</evidence>
<evidence type="ECO:0000256" key="13">
    <source>
        <dbReference type="NCBIfam" id="TIGR04265"/>
    </source>
</evidence>
<keyword evidence="2 12" id="KW-1003">Cell membrane</keyword>
<comment type="subcellular location">
    <subcellularLocation>
        <location evidence="1 12">Cell membrane</location>
        <topology evidence="1 12">Multi-pass membrane protein</topology>
    </subcellularLocation>
</comment>
<evidence type="ECO:0000256" key="12">
    <source>
        <dbReference type="HAMAP-Rule" id="MF_01916"/>
    </source>
</evidence>
<feature type="active site" evidence="12">
    <location>
        <position position="222"/>
    </location>
</feature>
<evidence type="ECO:0000259" key="14">
    <source>
        <dbReference type="PROSITE" id="PS50035"/>
    </source>
</evidence>
<dbReference type="PROSITE" id="PS50035">
    <property type="entry name" value="PLD"/>
    <property type="match status" value="2"/>
</dbReference>
<dbReference type="GO" id="GO:0005886">
    <property type="term" value="C:plasma membrane"/>
    <property type="evidence" value="ECO:0007669"/>
    <property type="project" value="UniProtKB-SubCell"/>
</dbReference>
<feature type="transmembrane region" description="Helical" evidence="12">
    <location>
        <begin position="6"/>
        <end position="23"/>
    </location>
</feature>
<keyword evidence="9 12" id="KW-0472">Membrane</keyword>
<evidence type="ECO:0000256" key="8">
    <source>
        <dbReference type="ARBA" id="ARBA00023098"/>
    </source>
</evidence>
<dbReference type="PANTHER" id="PTHR21248:SF22">
    <property type="entry name" value="PHOSPHOLIPASE D"/>
    <property type="match status" value="1"/>
</dbReference>
<evidence type="ECO:0000256" key="1">
    <source>
        <dbReference type="ARBA" id="ARBA00004651"/>
    </source>
</evidence>
<dbReference type="Pfam" id="PF13396">
    <property type="entry name" value="PLDc_N"/>
    <property type="match status" value="1"/>
</dbReference>
<dbReference type="NCBIfam" id="TIGR04265">
    <property type="entry name" value="bac_cardiolipin"/>
    <property type="match status" value="1"/>
</dbReference>
<reference evidence="15" key="2">
    <citation type="submission" date="2024-06" db="EMBL/GenBank/DDBJ databases">
        <authorList>
            <person name="Petrova K.O."/>
            <person name="Toshchakov S.V."/>
            <person name="Boltjanskaja Y.V."/>
            <person name="Kevbrin V.V."/>
        </authorList>
    </citation>
    <scope>NUCLEOTIDE SEQUENCE</scope>
    <source>
        <strain evidence="15">Z-710</strain>
    </source>
</reference>
<comment type="catalytic activity">
    <reaction evidence="12">
        <text>2 a 1,2-diacyl-sn-glycero-3-phospho-(1'-sn-glycerol) = a cardiolipin + glycerol</text>
        <dbReference type="Rhea" id="RHEA:31451"/>
        <dbReference type="ChEBI" id="CHEBI:17754"/>
        <dbReference type="ChEBI" id="CHEBI:62237"/>
        <dbReference type="ChEBI" id="CHEBI:64716"/>
    </reaction>
</comment>
<feature type="domain" description="PLD phosphodiesterase" evidence="14">
    <location>
        <begin position="395"/>
        <end position="422"/>
    </location>
</feature>
<sequence length="482" mass="55543">MSWLIGAIYLLNFISIITILFIERKKPSSAFGWILILTFLPIVGFILYPLIGKTLRPNQKKIFNLKKEFDNLYNERLQKKHLLSQNNLDNILDENMNQYEDLIRMNYNAVNSIYSQDNDITIFTQGKDKFDSLISDIENAKDTIHIVYYIINNDNLSKKIINLLTKKAKEGVEVRFLYDHVGSIFTPHKIFKELIKAGGHVHRFFPLTVRTYMRVNYRNHRKIAIIDGKIGYTGGMNIGDEYLGLHKRLNPWRDTHIRLTGSSVYTLQERFLMDWSYASNHKTDTDKETLQKFFPPIKPEGDTGVQILSSGPDVRGEQIKTAYIKMITSAKKSIYIQTPYFIPDDSLLDALEIAALSGVDVKIMLPAIPDKRFVYRATTSYIDDVLRHGIKVYLYNGFLHAKMLTIDGKVTSIGTANMDIRSFAHNFEINTLIFDSNLSKWCSKAFEEDMQKSKLVTRETYDSRGLGVKMLESISRLMSPLL</sequence>
<feature type="transmembrane region" description="Helical" evidence="12">
    <location>
        <begin position="30"/>
        <end position="51"/>
    </location>
</feature>
<dbReference type="AlphaFoldDB" id="A0AAU8HS73"/>
<dbReference type="EC" id="2.7.8.-" evidence="12 13"/>
<feature type="domain" description="PLD phosphodiesterase" evidence="14">
    <location>
        <begin position="215"/>
        <end position="242"/>
    </location>
</feature>
<dbReference type="InterPro" id="IPR001736">
    <property type="entry name" value="PLipase_D/transphosphatidylase"/>
</dbReference>
<dbReference type="PANTHER" id="PTHR21248">
    <property type="entry name" value="CARDIOLIPIN SYNTHASE"/>
    <property type="match status" value="1"/>
</dbReference>
<keyword evidence="10 12" id="KW-0594">Phospholipid biosynthesis</keyword>
<protein>
    <recommendedName>
        <fullName evidence="12 13">Cardiolipin synthase</fullName>
        <shortName evidence="12">CL synthase</shortName>
        <ecNumber evidence="12 13">2.7.8.-</ecNumber>
    </recommendedName>
</protein>
<gene>
    <name evidence="15" type="primary">cls</name>
    <name evidence="15" type="ORF">PRVXH_001781</name>
</gene>
<feature type="active site" evidence="12">
    <location>
        <position position="227"/>
    </location>
</feature>
<dbReference type="GO" id="GO:0032049">
    <property type="term" value="P:cardiolipin biosynthetic process"/>
    <property type="evidence" value="ECO:0007669"/>
    <property type="project" value="UniProtKB-UniRule"/>
</dbReference>
<keyword evidence="3 12" id="KW-0444">Lipid biosynthesis</keyword>
<dbReference type="FunFam" id="3.30.870.10:FF:000014">
    <property type="entry name" value="Cardiolipin synthase"/>
    <property type="match status" value="1"/>
</dbReference>
<dbReference type="Pfam" id="PF13091">
    <property type="entry name" value="PLDc_2"/>
    <property type="match status" value="2"/>
</dbReference>
<evidence type="ECO:0000256" key="3">
    <source>
        <dbReference type="ARBA" id="ARBA00022516"/>
    </source>
</evidence>
<dbReference type="CDD" id="cd09110">
    <property type="entry name" value="PLDc_CLS_1"/>
    <property type="match status" value="1"/>
</dbReference>
<evidence type="ECO:0000256" key="5">
    <source>
        <dbReference type="ARBA" id="ARBA00022692"/>
    </source>
</evidence>
<evidence type="ECO:0000256" key="10">
    <source>
        <dbReference type="ARBA" id="ARBA00023209"/>
    </source>
</evidence>
<dbReference type="EMBL" id="CP159485">
    <property type="protein sequence ID" value="XCI27857.1"/>
    <property type="molecule type" value="Genomic_DNA"/>
</dbReference>
<dbReference type="InterPro" id="IPR025202">
    <property type="entry name" value="PLD-like_dom"/>
</dbReference>
<comment type="similarity">
    <text evidence="12">Belongs to the phospholipase D family. Cardiolipin synthase subfamily.</text>
</comment>
<keyword evidence="7 12" id="KW-1133">Transmembrane helix</keyword>
<name>A0AAU8HS73_9FIRM</name>
<dbReference type="GO" id="GO:0008808">
    <property type="term" value="F:cardiolipin synthase activity"/>
    <property type="evidence" value="ECO:0007669"/>
    <property type="project" value="UniProtKB-UniRule"/>
</dbReference>
<reference evidence="15" key="1">
    <citation type="journal article" date="2018" name="Antonie Van Leeuwenhoek">
        <title>Proteinivorax hydrogeniformans sp. nov., an anaerobic, haloalkaliphilic bacterium fermenting proteinaceous compounds with high hydrogen production.</title>
        <authorList>
            <person name="Boltyanskaya Y."/>
            <person name="Detkova E."/>
            <person name="Pimenov N."/>
            <person name="Kevbrin V."/>
        </authorList>
    </citation>
    <scope>NUCLEOTIDE SEQUENCE</scope>
    <source>
        <strain evidence="15">Z-710</strain>
    </source>
</reference>
<keyword evidence="4 12" id="KW-0808">Transferase</keyword>
<keyword evidence="11 12" id="KW-1208">Phospholipid metabolism</keyword>
<evidence type="ECO:0000256" key="11">
    <source>
        <dbReference type="ARBA" id="ARBA00023264"/>
    </source>
</evidence>